<feature type="transmembrane region" description="Helical" evidence="7">
    <location>
        <begin position="531"/>
        <end position="552"/>
    </location>
</feature>
<evidence type="ECO:0000256" key="6">
    <source>
        <dbReference type="SAM" id="MobiDB-lite"/>
    </source>
</evidence>
<dbReference type="PANTHER" id="PTHR23502:SF68">
    <property type="entry name" value="MULTIDRUG TRANSPORTER, PUTATIVE (AFU_ORTHOLOGUE AFUA_3G01120)-RELATED"/>
    <property type="match status" value="1"/>
</dbReference>
<comment type="caution">
    <text evidence="8">The sequence shown here is derived from an EMBL/GenBank/DDBJ whole genome shotgun (WGS) entry which is preliminary data.</text>
</comment>
<keyword evidence="9" id="KW-1185">Reference proteome</keyword>
<dbReference type="InterPro" id="IPR011701">
    <property type="entry name" value="MFS"/>
</dbReference>
<feature type="transmembrane region" description="Helical" evidence="7">
    <location>
        <begin position="626"/>
        <end position="646"/>
    </location>
</feature>
<feature type="transmembrane region" description="Helical" evidence="7">
    <location>
        <begin position="234"/>
        <end position="250"/>
    </location>
</feature>
<comment type="similarity">
    <text evidence="2">Belongs to the major facilitator superfamily.</text>
</comment>
<proteinExistence type="inferred from homology"/>
<dbReference type="GO" id="GO:0022857">
    <property type="term" value="F:transmembrane transporter activity"/>
    <property type="evidence" value="ECO:0007669"/>
    <property type="project" value="InterPro"/>
</dbReference>
<feature type="transmembrane region" description="Helical" evidence="7">
    <location>
        <begin position="202"/>
        <end position="222"/>
    </location>
</feature>
<comment type="subcellular location">
    <subcellularLocation>
        <location evidence="1">Membrane</location>
        <topology evidence="1">Multi-pass membrane protein</topology>
    </subcellularLocation>
</comment>
<evidence type="ECO:0000256" key="4">
    <source>
        <dbReference type="ARBA" id="ARBA00022989"/>
    </source>
</evidence>
<feature type="compositionally biased region" description="Pro residues" evidence="6">
    <location>
        <begin position="80"/>
        <end position="90"/>
    </location>
</feature>
<feature type="transmembrane region" description="Helical" evidence="7">
    <location>
        <begin position="325"/>
        <end position="345"/>
    </location>
</feature>
<dbReference type="EMBL" id="JAUEPP010000008">
    <property type="protein sequence ID" value="KAK3337975.1"/>
    <property type="molecule type" value="Genomic_DNA"/>
</dbReference>
<dbReference type="InterPro" id="IPR036259">
    <property type="entry name" value="MFS_trans_sf"/>
</dbReference>
<feature type="transmembrane region" description="Helical" evidence="7">
    <location>
        <begin position="413"/>
        <end position="432"/>
    </location>
</feature>
<feature type="compositionally biased region" description="Polar residues" evidence="6">
    <location>
        <begin position="93"/>
        <end position="109"/>
    </location>
</feature>
<accession>A0AAE0J7I1</accession>
<keyword evidence="3 7" id="KW-0812">Transmembrane</keyword>
<dbReference type="Proteomes" id="UP001278500">
    <property type="component" value="Unassembled WGS sequence"/>
</dbReference>
<sequence>MDNRDTLGLSMALPPPPLPTKDRTSKEPSGTSSASPPDTMPPTSTTPPPPNRPLPPTPRPKKGTAHSQSGSISSTFSSPRSPPPTRPPPLKSQASLYTISPTRPETASSLGKKAGHSRLHTQSSWTSLASTTRTIKYGRGKHSGVELVPQPSDDPEDPLNWPRWRKEFSFYALLLMVALTGVMKTAFISVNAQAADGYRVSYTAAAALTGVPLILSAFTGLVSLVTSRICGKRPLYLISLLLLFIGTIWNTSVRTSYSQCLAARVFQGLGWGAFDSLVQSSIYDMFFEHERNLRVSIYTIVVITTTWGAPLLGGVSSRGQTGFELQFTILSCFLVLAVPAITLGVPETAYDRTYALPRIDEGSESPYKASMCQGIRRDRIFDTINNYIVKMKPYSYTRGSADSATLLQAPRAFIAPTTLILFFTSFLPYSSLWAFSSSLSLLFHSAYTTTTIGVLMTGPWLLATATTVIFTLLPLFLPRLQSQFPVFASIPIQFNNKVNTAAITAGPLLAFIGVLAFGLHTDAGINNEKISSINLSAISFTLGLLATGAYVLDAISRPLIQMSMASTSSSNNQTVATRTANDMAAGVGCWRTLFAGILVIAVPSSISCPSSGAVLSSGHGLRDMCIGFAVAQAVIAAVVGGVWWFYGEEVRRWDGRVMELVDSGAAGKGTRGREVSFFDTD</sequence>
<feature type="transmembrane region" description="Helical" evidence="7">
    <location>
        <begin position="256"/>
        <end position="274"/>
    </location>
</feature>
<dbReference type="RefSeq" id="XP_062677426.1">
    <property type="nucleotide sequence ID" value="XM_062823266.1"/>
</dbReference>
<feature type="compositionally biased region" description="Low complexity" evidence="6">
    <location>
        <begin position="67"/>
        <end position="79"/>
    </location>
</feature>
<dbReference type="Gene3D" id="1.20.1250.20">
    <property type="entry name" value="MFS general substrate transporter like domains"/>
    <property type="match status" value="1"/>
</dbReference>
<reference evidence="8" key="2">
    <citation type="submission" date="2023-06" db="EMBL/GenBank/DDBJ databases">
        <authorList>
            <consortium name="Lawrence Berkeley National Laboratory"/>
            <person name="Haridas S."/>
            <person name="Hensen N."/>
            <person name="Bonometti L."/>
            <person name="Westerberg I."/>
            <person name="Brannstrom I.O."/>
            <person name="Guillou S."/>
            <person name="Cros-Aarteil S."/>
            <person name="Calhoun S."/>
            <person name="Kuo A."/>
            <person name="Mondo S."/>
            <person name="Pangilinan J."/>
            <person name="Riley R."/>
            <person name="Labutti K."/>
            <person name="Andreopoulos B."/>
            <person name="Lipzen A."/>
            <person name="Chen C."/>
            <person name="Yanf M."/>
            <person name="Daum C."/>
            <person name="Ng V."/>
            <person name="Clum A."/>
            <person name="Steindorff A."/>
            <person name="Ohm R."/>
            <person name="Martin F."/>
            <person name="Silar P."/>
            <person name="Natvig D."/>
            <person name="Lalanne C."/>
            <person name="Gautier V."/>
            <person name="Ament-Velasquez S.L."/>
            <person name="Kruys A."/>
            <person name="Hutchinson M.I."/>
            <person name="Powell A.J."/>
            <person name="Barry K."/>
            <person name="Miller A.N."/>
            <person name="Grigoriev I.V."/>
            <person name="Debuchy R."/>
            <person name="Gladieux P."/>
            <person name="Thoren M.H."/>
            <person name="Johannesson H."/>
        </authorList>
    </citation>
    <scope>NUCLEOTIDE SEQUENCE</scope>
    <source>
        <strain evidence="8">CBS 560.94</strain>
    </source>
</reference>
<feature type="transmembrane region" description="Helical" evidence="7">
    <location>
        <begin position="498"/>
        <end position="519"/>
    </location>
</feature>
<dbReference type="GO" id="GO:0016020">
    <property type="term" value="C:membrane"/>
    <property type="evidence" value="ECO:0007669"/>
    <property type="project" value="UniProtKB-SubCell"/>
</dbReference>
<feature type="transmembrane region" description="Helical" evidence="7">
    <location>
        <begin position="452"/>
        <end position="477"/>
    </location>
</feature>
<dbReference type="PANTHER" id="PTHR23502">
    <property type="entry name" value="MAJOR FACILITATOR SUPERFAMILY"/>
    <property type="match status" value="1"/>
</dbReference>
<dbReference type="GeneID" id="87860420"/>
<protein>
    <submittedName>
        <fullName evidence="8">Major facilitator superfamily domain-containing protein</fullName>
    </submittedName>
</protein>
<evidence type="ECO:0000256" key="7">
    <source>
        <dbReference type="SAM" id="Phobius"/>
    </source>
</evidence>
<evidence type="ECO:0000256" key="1">
    <source>
        <dbReference type="ARBA" id="ARBA00004141"/>
    </source>
</evidence>
<feature type="transmembrane region" description="Helical" evidence="7">
    <location>
        <begin position="168"/>
        <end position="190"/>
    </location>
</feature>
<name>A0AAE0J7I1_9PEZI</name>
<evidence type="ECO:0000256" key="3">
    <source>
        <dbReference type="ARBA" id="ARBA00022692"/>
    </source>
</evidence>
<dbReference type="AlphaFoldDB" id="A0AAE0J7I1"/>
<feature type="compositionally biased region" description="Pro residues" evidence="6">
    <location>
        <begin position="38"/>
        <end position="58"/>
    </location>
</feature>
<reference evidence="8" key="1">
    <citation type="journal article" date="2023" name="Mol. Phylogenet. Evol.">
        <title>Genome-scale phylogeny and comparative genomics of the fungal order Sordariales.</title>
        <authorList>
            <person name="Hensen N."/>
            <person name="Bonometti L."/>
            <person name="Westerberg I."/>
            <person name="Brannstrom I.O."/>
            <person name="Guillou S."/>
            <person name="Cros-Aarteil S."/>
            <person name="Calhoun S."/>
            <person name="Haridas S."/>
            <person name="Kuo A."/>
            <person name="Mondo S."/>
            <person name="Pangilinan J."/>
            <person name="Riley R."/>
            <person name="LaButti K."/>
            <person name="Andreopoulos B."/>
            <person name="Lipzen A."/>
            <person name="Chen C."/>
            <person name="Yan M."/>
            <person name="Daum C."/>
            <person name="Ng V."/>
            <person name="Clum A."/>
            <person name="Steindorff A."/>
            <person name="Ohm R.A."/>
            <person name="Martin F."/>
            <person name="Silar P."/>
            <person name="Natvig D.O."/>
            <person name="Lalanne C."/>
            <person name="Gautier V."/>
            <person name="Ament-Velasquez S.L."/>
            <person name="Kruys A."/>
            <person name="Hutchinson M.I."/>
            <person name="Powell A.J."/>
            <person name="Barry K."/>
            <person name="Miller A.N."/>
            <person name="Grigoriev I.V."/>
            <person name="Debuchy R."/>
            <person name="Gladieux P."/>
            <person name="Hiltunen Thoren M."/>
            <person name="Johannesson H."/>
        </authorList>
    </citation>
    <scope>NUCLEOTIDE SEQUENCE</scope>
    <source>
        <strain evidence="8">CBS 560.94</strain>
    </source>
</reference>
<evidence type="ECO:0000256" key="2">
    <source>
        <dbReference type="ARBA" id="ARBA00008335"/>
    </source>
</evidence>
<feature type="transmembrane region" description="Helical" evidence="7">
    <location>
        <begin position="588"/>
        <end position="606"/>
    </location>
</feature>
<feature type="transmembrane region" description="Helical" evidence="7">
    <location>
        <begin position="295"/>
        <end position="313"/>
    </location>
</feature>
<evidence type="ECO:0000313" key="9">
    <source>
        <dbReference type="Proteomes" id="UP001278500"/>
    </source>
</evidence>
<evidence type="ECO:0000313" key="8">
    <source>
        <dbReference type="EMBL" id="KAK3337975.1"/>
    </source>
</evidence>
<evidence type="ECO:0000256" key="5">
    <source>
        <dbReference type="ARBA" id="ARBA00023136"/>
    </source>
</evidence>
<dbReference type="Pfam" id="PF07690">
    <property type="entry name" value="MFS_1"/>
    <property type="match status" value="1"/>
</dbReference>
<gene>
    <name evidence="8" type="ORF">B0H65DRAFT_309206</name>
</gene>
<dbReference type="SUPFAM" id="SSF103473">
    <property type="entry name" value="MFS general substrate transporter"/>
    <property type="match status" value="1"/>
</dbReference>
<organism evidence="8 9">
    <name type="scientific">Neurospora tetraspora</name>
    <dbReference type="NCBI Taxonomy" id="94610"/>
    <lineage>
        <taxon>Eukaryota</taxon>
        <taxon>Fungi</taxon>
        <taxon>Dikarya</taxon>
        <taxon>Ascomycota</taxon>
        <taxon>Pezizomycotina</taxon>
        <taxon>Sordariomycetes</taxon>
        <taxon>Sordariomycetidae</taxon>
        <taxon>Sordariales</taxon>
        <taxon>Sordariaceae</taxon>
        <taxon>Neurospora</taxon>
    </lineage>
</organism>
<keyword evidence="5 7" id="KW-0472">Membrane</keyword>
<keyword evidence="4 7" id="KW-1133">Transmembrane helix</keyword>
<feature type="region of interest" description="Disordered" evidence="6">
    <location>
        <begin position="1"/>
        <end position="125"/>
    </location>
</feature>